<evidence type="ECO:0000313" key="2">
    <source>
        <dbReference type="EMBL" id="MCV9385334.1"/>
    </source>
</evidence>
<dbReference type="EMBL" id="JAOYOD010000001">
    <property type="protein sequence ID" value="MCV9385334.1"/>
    <property type="molecule type" value="Genomic_DNA"/>
</dbReference>
<dbReference type="InterPro" id="IPR018490">
    <property type="entry name" value="cNMP-bd_dom_sf"/>
</dbReference>
<name>A0ABT3CNY5_9BACT</name>
<dbReference type="RefSeq" id="WP_264136125.1">
    <property type="nucleotide sequence ID" value="NZ_JAOYOD010000001.1"/>
</dbReference>
<evidence type="ECO:0000313" key="3">
    <source>
        <dbReference type="Proteomes" id="UP001300692"/>
    </source>
</evidence>
<dbReference type="Proteomes" id="UP001300692">
    <property type="component" value="Unassembled WGS sequence"/>
</dbReference>
<accession>A0ABT3CNY5</accession>
<dbReference type="PROSITE" id="PS50042">
    <property type="entry name" value="CNMP_BINDING_3"/>
    <property type="match status" value="1"/>
</dbReference>
<protein>
    <submittedName>
        <fullName evidence="2">Crp/Fnr family transcriptional regulator</fullName>
    </submittedName>
</protein>
<dbReference type="InterPro" id="IPR014710">
    <property type="entry name" value="RmlC-like_jellyroll"/>
</dbReference>
<dbReference type="CDD" id="cd00038">
    <property type="entry name" value="CAP_ED"/>
    <property type="match status" value="1"/>
</dbReference>
<dbReference type="Pfam" id="PF00027">
    <property type="entry name" value="cNMP_binding"/>
    <property type="match status" value="1"/>
</dbReference>
<evidence type="ECO:0000259" key="1">
    <source>
        <dbReference type="PROSITE" id="PS50042"/>
    </source>
</evidence>
<feature type="domain" description="Cyclic nucleotide-binding" evidence="1">
    <location>
        <begin position="10"/>
        <end position="110"/>
    </location>
</feature>
<gene>
    <name evidence="2" type="ORF">N7U62_01595</name>
</gene>
<proteinExistence type="predicted"/>
<dbReference type="SUPFAM" id="SSF51206">
    <property type="entry name" value="cAMP-binding domain-like"/>
    <property type="match status" value="1"/>
</dbReference>
<organism evidence="2 3">
    <name type="scientific">Reichenbachiella ulvae</name>
    <dbReference type="NCBI Taxonomy" id="2980104"/>
    <lineage>
        <taxon>Bacteria</taxon>
        <taxon>Pseudomonadati</taxon>
        <taxon>Bacteroidota</taxon>
        <taxon>Cytophagia</taxon>
        <taxon>Cytophagales</taxon>
        <taxon>Reichenbachiellaceae</taxon>
        <taxon>Reichenbachiella</taxon>
    </lineage>
</organism>
<dbReference type="InterPro" id="IPR000595">
    <property type="entry name" value="cNMP-bd_dom"/>
</dbReference>
<dbReference type="Gene3D" id="2.60.120.10">
    <property type="entry name" value="Jelly Rolls"/>
    <property type="match status" value="1"/>
</dbReference>
<keyword evidence="3" id="KW-1185">Reference proteome</keyword>
<sequence>MEAIRKILREVLDITPDEWDYFSSHLKQQQLSAKQFLVKTGQIARQIVFIDQGLLRSYHYLNGKEVNTYFACDGQFISAYASFISQTASAENVEAMEDCQLYSLSHQALQDCYDRFPRFEKLGRYLAEQTYLCVIERTHLMQTRTGREKYEHFIASYPSKIVQSLPQHMIASFLGMAPESLSRIRRELSIS</sequence>
<comment type="caution">
    <text evidence="2">The sequence shown here is derived from an EMBL/GenBank/DDBJ whole genome shotgun (WGS) entry which is preliminary data.</text>
</comment>
<reference evidence="2 3" key="1">
    <citation type="submission" date="2022-10" db="EMBL/GenBank/DDBJ databases">
        <title>Comparative genomics and taxonomic characterization of three novel marine species of genus Reichenbachiella exhibiting antioxidant and polysaccharide degradation activities.</title>
        <authorList>
            <person name="Muhammad N."/>
            <person name="Lee Y.-J."/>
            <person name="Ko J."/>
            <person name="Kim S.-G."/>
        </authorList>
    </citation>
    <scope>NUCLEOTIDE SEQUENCE [LARGE SCALE GENOMIC DNA]</scope>
    <source>
        <strain evidence="2 3">ABR2-5</strain>
    </source>
</reference>